<comment type="caution">
    <text evidence="2">The sequence shown here is derived from an EMBL/GenBank/DDBJ whole genome shotgun (WGS) entry which is preliminary data.</text>
</comment>
<evidence type="ECO:0000313" key="2">
    <source>
        <dbReference type="EMBL" id="CAE6494287.1"/>
    </source>
</evidence>
<accession>A0A8H3CRR6</accession>
<evidence type="ECO:0000256" key="1">
    <source>
        <dbReference type="SAM" id="Phobius"/>
    </source>
</evidence>
<keyword evidence="1" id="KW-1133">Transmembrane helix</keyword>
<organism evidence="2 3">
    <name type="scientific">Rhizoctonia solani</name>
    <dbReference type="NCBI Taxonomy" id="456999"/>
    <lineage>
        <taxon>Eukaryota</taxon>
        <taxon>Fungi</taxon>
        <taxon>Dikarya</taxon>
        <taxon>Basidiomycota</taxon>
        <taxon>Agaricomycotina</taxon>
        <taxon>Agaricomycetes</taxon>
        <taxon>Cantharellales</taxon>
        <taxon>Ceratobasidiaceae</taxon>
        <taxon>Rhizoctonia</taxon>
    </lineage>
</organism>
<dbReference type="Proteomes" id="UP000663840">
    <property type="component" value="Unassembled WGS sequence"/>
</dbReference>
<name>A0A8H3CRR6_9AGAM</name>
<proteinExistence type="predicted"/>
<reference evidence="2" key="1">
    <citation type="submission" date="2021-01" db="EMBL/GenBank/DDBJ databases">
        <authorList>
            <person name="Kaushik A."/>
        </authorList>
    </citation>
    <scope>NUCLEOTIDE SEQUENCE</scope>
    <source>
        <strain evidence="2">AG1-1A</strain>
    </source>
</reference>
<gene>
    <name evidence="2" type="ORF">RDB_LOCUS152054</name>
</gene>
<dbReference type="EMBL" id="CAJMWR010004313">
    <property type="protein sequence ID" value="CAE6494287.1"/>
    <property type="molecule type" value="Genomic_DNA"/>
</dbReference>
<keyword evidence="1" id="KW-0812">Transmembrane</keyword>
<protein>
    <submittedName>
        <fullName evidence="2">Uncharacterized protein</fullName>
    </submittedName>
</protein>
<evidence type="ECO:0000313" key="3">
    <source>
        <dbReference type="Proteomes" id="UP000663840"/>
    </source>
</evidence>
<dbReference type="AlphaFoldDB" id="A0A8H3CRR6"/>
<feature type="transmembrane region" description="Helical" evidence="1">
    <location>
        <begin position="56"/>
        <end position="74"/>
    </location>
</feature>
<keyword evidence="1" id="KW-0472">Membrane</keyword>
<sequence length="100" mass="11086">MMFQRAAPAFRQIARPGYAAQTIRRRMESASAQAPDPNRKAKLVFRFGPKDVPIELWPMAAVVGAGIVGAGFAISRHFYKDEDYDFCINIVAAPSQDPPF</sequence>